<dbReference type="AlphaFoldDB" id="A0A316AK01"/>
<evidence type="ECO:0000259" key="5">
    <source>
        <dbReference type="Pfam" id="PF00884"/>
    </source>
</evidence>
<evidence type="ECO:0000313" key="7">
    <source>
        <dbReference type="Proteomes" id="UP000245880"/>
    </source>
</evidence>
<evidence type="ECO:0000256" key="4">
    <source>
        <dbReference type="ARBA" id="ARBA00022837"/>
    </source>
</evidence>
<dbReference type="CDD" id="cd16146">
    <property type="entry name" value="ARS_like"/>
    <property type="match status" value="1"/>
</dbReference>
<dbReference type="FunFam" id="3.40.720.10:FF:000070">
    <property type="entry name" value="Arylsulfatase A"/>
    <property type="match status" value="1"/>
</dbReference>
<dbReference type="Gene3D" id="3.40.720.10">
    <property type="entry name" value="Alkaline Phosphatase, subunit A"/>
    <property type="match status" value="1"/>
</dbReference>
<proteinExistence type="inferred from homology"/>
<name>A0A316AK01_9BACT</name>
<dbReference type="GO" id="GO:0046872">
    <property type="term" value="F:metal ion binding"/>
    <property type="evidence" value="ECO:0007669"/>
    <property type="project" value="UniProtKB-KW"/>
</dbReference>
<dbReference type="RefSeq" id="WP_229203335.1">
    <property type="nucleotide sequence ID" value="NZ_QGDT01000005.1"/>
</dbReference>
<sequence>MRSKYYIIKMAFALSLFLAVHSLLYGQQSVSRRPNVILILTDDQGIGDLGCHGNPWLKTPNIDSFYEHAVRFTNFHVSPMCTPTRGALMTGRYPIHNGAWATYKGRDALSERAYTMADLFQRNGYATGLFGKWHLGDNYPVRPTDSGFDVALHHLAGGVGELSDYWGNNYFDDVYFMNNKPVQFKGYCTDVWFDQAMRFMKSKKDAPFFVYLPTNAPHTPLYVDQKYAKPYQALEKEHKIVSADYYGMLANLDENFGKLEAFLKENNLADNTILIFMTDNGTANGISQDGTVGYNMGLRGRKGDQIDGGHRVPFFIQWIEGNIHGGWDIEQAAAHVDLLPTLANLCQIDLPSDLLLDGVNLSALMQHKGARIEERNLFIHYRQDWRPPTDIDNTCVIMNQWRLVNGNELYDLSKDRMQLENVAAKYPELAQRMRDENAGFVRSAKTTTEYTEFPVAVLGNPSQTEIKLTIQHAIGENPGFWKSEQVAEGLKCGNNTHAIKVEKEGMYRIACRRWPKECSGPILGIPSKNPKNWFSYKAITPDKVRIQVANQMLEKNIGPTDEEIAFEVYLEKGKTFLVSDFIEGKNRYGVYYTYITTLPEKP</sequence>
<dbReference type="Proteomes" id="UP000245880">
    <property type="component" value="Unassembled WGS sequence"/>
</dbReference>
<evidence type="ECO:0000256" key="1">
    <source>
        <dbReference type="ARBA" id="ARBA00008779"/>
    </source>
</evidence>
<dbReference type="SUPFAM" id="SSF53649">
    <property type="entry name" value="Alkaline phosphatase-like"/>
    <property type="match status" value="1"/>
</dbReference>
<dbReference type="PANTHER" id="PTHR42693">
    <property type="entry name" value="ARYLSULFATASE FAMILY MEMBER"/>
    <property type="match status" value="1"/>
</dbReference>
<comment type="caution">
    <text evidence="6">The sequence shown here is derived from an EMBL/GenBank/DDBJ whole genome shotgun (WGS) entry which is preliminary data.</text>
</comment>
<evidence type="ECO:0000256" key="3">
    <source>
        <dbReference type="ARBA" id="ARBA00022801"/>
    </source>
</evidence>
<accession>A0A316AK01</accession>
<reference evidence="6 7" key="1">
    <citation type="submission" date="2018-03" db="EMBL/GenBank/DDBJ databases">
        <title>Genomic Encyclopedia of Archaeal and Bacterial Type Strains, Phase II (KMG-II): from individual species to whole genera.</title>
        <authorList>
            <person name="Goeker M."/>
        </authorList>
    </citation>
    <scope>NUCLEOTIDE SEQUENCE [LARGE SCALE GENOMIC DNA]</scope>
    <source>
        <strain evidence="6 7">DSM 100346</strain>
    </source>
</reference>
<keyword evidence="3" id="KW-0378">Hydrolase</keyword>
<keyword evidence="2" id="KW-0479">Metal-binding</keyword>
<dbReference type="InterPro" id="IPR050738">
    <property type="entry name" value="Sulfatase"/>
</dbReference>
<dbReference type="InterPro" id="IPR000917">
    <property type="entry name" value="Sulfatase_N"/>
</dbReference>
<keyword evidence="4" id="KW-0106">Calcium</keyword>
<evidence type="ECO:0000256" key="2">
    <source>
        <dbReference type="ARBA" id="ARBA00022723"/>
    </source>
</evidence>
<feature type="domain" description="Sulfatase N-terminal" evidence="5">
    <location>
        <begin position="34"/>
        <end position="346"/>
    </location>
</feature>
<protein>
    <submittedName>
        <fullName evidence="6">Arylsulfatase A-like enzyme</fullName>
    </submittedName>
</protein>
<dbReference type="GO" id="GO:0004065">
    <property type="term" value="F:arylsulfatase activity"/>
    <property type="evidence" value="ECO:0007669"/>
    <property type="project" value="TreeGrafter"/>
</dbReference>
<organism evidence="6 7">
    <name type="scientific">Dyadobacter jejuensis</name>
    <dbReference type="NCBI Taxonomy" id="1082580"/>
    <lineage>
        <taxon>Bacteria</taxon>
        <taxon>Pseudomonadati</taxon>
        <taxon>Bacteroidota</taxon>
        <taxon>Cytophagia</taxon>
        <taxon>Cytophagales</taxon>
        <taxon>Spirosomataceae</taxon>
        <taxon>Dyadobacter</taxon>
    </lineage>
</organism>
<dbReference type="EMBL" id="QGDT01000005">
    <property type="protein sequence ID" value="PWJ57931.1"/>
    <property type="molecule type" value="Genomic_DNA"/>
</dbReference>
<dbReference type="Pfam" id="PF00884">
    <property type="entry name" value="Sulfatase"/>
    <property type="match status" value="1"/>
</dbReference>
<dbReference type="InterPro" id="IPR017850">
    <property type="entry name" value="Alkaline_phosphatase_core_sf"/>
</dbReference>
<dbReference type="InterPro" id="IPR024607">
    <property type="entry name" value="Sulfatase_CS"/>
</dbReference>
<keyword evidence="7" id="KW-1185">Reference proteome</keyword>
<evidence type="ECO:0000313" key="6">
    <source>
        <dbReference type="EMBL" id="PWJ57931.1"/>
    </source>
</evidence>
<comment type="similarity">
    <text evidence="1">Belongs to the sulfatase family.</text>
</comment>
<dbReference type="PROSITE" id="PS00523">
    <property type="entry name" value="SULFATASE_1"/>
    <property type="match status" value="1"/>
</dbReference>
<dbReference type="PANTHER" id="PTHR42693:SF53">
    <property type="entry name" value="ENDO-4-O-SULFATASE"/>
    <property type="match status" value="1"/>
</dbReference>
<gene>
    <name evidence="6" type="ORF">CLV98_105111</name>
</gene>